<dbReference type="EC" id="3.6.3.-" evidence="10"/>
<evidence type="ECO:0000256" key="4">
    <source>
        <dbReference type="ARBA" id="ARBA00022475"/>
    </source>
</evidence>
<dbReference type="InterPro" id="IPR003439">
    <property type="entry name" value="ABC_transporter-like_ATP-bd"/>
</dbReference>
<dbReference type="SUPFAM" id="SSF52540">
    <property type="entry name" value="P-loop containing nucleoside triphosphate hydrolases"/>
    <property type="match status" value="1"/>
</dbReference>
<dbReference type="STRING" id="1121428.DESHY_150071"/>
<keyword evidence="4" id="KW-1003">Cell membrane</keyword>
<gene>
    <name evidence="10" type="primary">ecfA</name>
    <name evidence="10" type="ORF">DESHY_150071</name>
</gene>
<keyword evidence="10" id="KW-0378">Hydrolase</keyword>
<accession>K8E8I6</accession>
<dbReference type="PROSITE" id="PS50893">
    <property type="entry name" value="ABC_TRANSPORTER_2"/>
    <property type="match status" value="1"/>
</dbReference>
<dbReference type="GO" id="GO:0005524">
    <property type="term" value="F:ATP binding"/>
    <property type="evidence" value="ECO:0007669"/>
    <property type="project" value="UniProtKB-KW"/>
</dbReference>
<dbReference type="AlphaFoldDB" id="K8E8I6"/>
<dbReference type="InterPro" id="IPR015856">
    <property type="entry name" value="ABC_transpr_CbiO/EcfA_su"/>
</dbReference>
<dbReference type="EMBL" id="CAOS01000007">
    <property type="protein sequence ID" value="CCO07828.1"/>
    <property type="molecule type" value="Genomic_DNA"/>
</dbReference>
<dbReference type="InterPro" id="IPR050095">
    <property type="entry name" value="ECF_ABC_transporter_ATP-bd"/>
</dbReference>
<dbReference type="PROSITE" id="PS00211">
    <property type="entry name" value="ABC_TRANSPORTER_1"/>
    <property type="match status" value="1"/>
</dbReference>
<dbReference type="eggNOG" id="COG1122">
    <property type="taxonomic scope" value="Bacteria"/>
</dbReference>
<keyword evidence="8" id="KW-0472">Membrane</keyword>
<evidence type="ECO:0000256" key="7">
    <source>
        <dbReference type="ARBA" id="ARBA00022967"/>
    </source>
</evidence>
<dbReference type="GO" id="GO:0016887">
    <property type="term" value="F:ATP hydrolysis activity"/>
    <property type="evidence" value="ECO:0007669"/>
    <property type="project" value="InterPro"/>
</dbReference>
<comment type="subcellular location">
    <subcellularLocation>
        <location evidence="1">Cell membrane</location>
        <topology evidence="1">Peripheral membrane protein</topology>
    </subcellularLocation>
</comment>
<sequence>MKNFSLTYAPGTALQRLALQDINLSVAKGEYRALIGPQGSGKSTLLQVMAGLLTGEGQVTVAGLDLRPAKNRDQLWRQVGLVFQYPERQLFEDTVFNDVAYGPRNLGLNEAEVQRRVRAALAAVNLPPETHRLSPFKLSGGQQRRAAIACVLAMEPRLLLLDEPTAGLDPRAKGQLMDLFSRLCREKQVTVVLVTHDMEEVAHRADKVTVLSQGRVVLEGCPRQVFACRSRLAEIGLALPFAAQLAGALQEKGLPVRQMTTMAEAERQVAELLHRCSKIKRAGG</sequence>
<organism evidence="10 11">
    <name type="scientific">Desulforamulus hydrothermalis Lam5 = DSM 18033</name>
    <dbReference type="NCBI Taxonomy" id="1121428"/>
    <lineage>
        <taxon>Bacteria</taxon>
        <taxon>Bacillati</taxon>
        <taxon>Bacillota</taxon>
        <taxon>Clostridia</taxon>
        <taxon>Eubacteriales</taxon>
        <taxon>Peptococcaceae</taxon>
        <taxon>Desulforamulus</taxon>
    </lineage>
</organism>
<evidence type="ECO:0000256" key="3">
    <source>
        <dbReference type="ARBA" id="ARBA00022448"/>
    </source>
</evidence>
<evidence type="ECO:0000256" key="1">
    <source>
        <dbReference type="ARBA" id="ARBA00004202"/>
    </source>
</evidence>
<evidence type="ECO:0000256" key="2">
    <source>
        <dbReference type="ARBA" id="ARBA00005417"/>
    </source>
</evidence>
<keyword evidence="7" id="KW-1278">Translocase</keyword>
<keyword evidence="11" id="KW-1185">Reference proteome</keyword>
<dbReference type="InterPro" id="IPR003593">
    <property type="entry name" value="AAA+_ATPase"/>
</dbReference>
<evidence type="ECO:0000313" key="11">
    <source>
        <dbReference type="Proteomes" id="UP000009315"/>
    </source>
</evidence>
<dbReference type="PANTHER" id="PTHR43553">
    <property type="entry name" value="HEAVY METAL TRANSPORTER"/>
    <property type="match status" value="1"/>
</dbReference>
<dbReference type="InterPro" id="IPR017871">
    <property type="entry name" value="ABC_transporter-like_CS"/>
</dbReference>
<evidence type="ECO:0000259" key="9">
    <source>
        <dbReference type="PROSITE" id="PS50893"/>
    </source>
</evidence>
<dbReference type="SMART" id="SM00382">
    <property type="entry name" value="AAA"/>
    <property type="match status" value="1"/>
</dbReference>
<evidence type="ECO:0000256" key="5">
    <source>
        <dbReference type="ARBA" id="ARBA00022741"/>
    </source>
</evidence>
<proteinExistence type="inferred from homology"/>
<keyword evidence="3" id="KW-0813">Transport</keyword>
<keyword evidence="6 10" id="KW-0067">ATP-binding</keyword>
<name>K8E8I6_9FIRM</name>
<dbReference type="Pfam" id="PF00005">
    <property type="entry name" value="ABC_tran"/>
    <property type="match status" value="1"/>
</dbReference>
<dbReference type="CDD" id="cd03225">
    <property type="entry name" value="ABC_cobalt_CbiO_domain1"/>
    <property type="match status" value="1"/>
</dbReference>
<comment type="similarity">
    <text evidence="2">Belongs to the ABC transporter superfamily.</text>
</comment>
<protein>
    <submittedName>
        <fullName evidence="10">Energy-coupling factor transporter ATP-binding protein EcfA 1</fullName>
        <ecNumber evidence="10">3.6.3.-</ecNumber>
    </submittedName>
</protein>
<dbReference type="Gene3D" id="3.40.50.300">
    <property type="entry name" value="P-loop containing nucleotide triphosphate hydrolases"/>
    <property type="match status" value="1"/>
</dbReference>
<dbReference type="FunFam" id="3.40.50.300:FF:000224">
    <property type="entry name" value="Energy-coupling factor transporter ATP-binding protein EcfA"/>
    <property type="match status" value="1"/>
</dbReference>
<comment type="caution">
    <text evidence="10">The sequence shown here is derived from an EMBL/GenBank/DDBJ whole genome shotgun (WGS) entry which is preliminary data.</text>
</comment>
<keyword evidence="5" id="KW-0547">Nucleotide-binding</keyword>
<reference evidence="10 11" key="1">
    <citation type="journal article" date="2013" name="Genome Announc.">
        <title>Genome Sequence of the Sulfate-Reducing Bacterium Desulfotomaculum hydrothermale Lam5(T).</title>
        <authorList>
            <person name="Amin O."/>
            <person name="Fardeau M.L."/>
            <person name="Valette O."/>
            <person name="Hirschler-Rea A."/>
            <person name="Barbe V."/>
            <person name="Medigue C."/>
            <person name="Vacherie B."/>
            <person name="Ollivier B."/>
            <person name="Bertin P.N."/>
            <person name="Dolla A."/>
        </authorList>
    </citation>
    <scope>NUCLEOTIDE SEQUENCE [LARGE SCALE GENOMIC DNA]</scope>
    <source>
        <strain evidence="11">Lam5 / DSM 18033</strain>
    </source>
</reference>
<dbReference type="GO" id="GO:0042626">
    <property type="term" value="F:ATPase-coupled transmembrane transporter activity"/>
    <property type="evidence" value="ECO:0007669"/>
    <property type="project" value="TreeGrafter"/>
</dbReference>
<evidence type="ECO:0000313" key="10">
    <source>
        <dbReference type="EMBL" id="CCO07828.1"/>
    </source>
</evidence>
<evidence type="ECO:0000256" key="8">
    <source>
        <dbReference type="ARBA" id="ARBA00023136"/>
    </source>
</evidence>
<feature type="domain" description="ABC transporter" evidence="9">
    <location>
        <begin position="1"/>
        <end position="238"/>
    </location>
</feature>
<evidence type="ECO:0000256" key="6">
    <source>
        <dbReference type="ARBA" id="ARBA00022840"/>
    </source>
</evidence>
<dbReference type="GO" id="GO:0043190">
    <property type="term" value="C:ATP-binding cassette (ABC) transporter complex"/>
    <property type="evidence" value="ECO:0007669"/>
    <property type="project" value="TreeGrafter"/>
</dbReference>
<dbReference type="Proteomes" id="UP000009315">
    <property type="component" value="Unassembled WGS sequence"/>
</dbReference>
<dbReference type="InterPro" id="IPR027417">
    <property type="entry name" value="P-loop_NTPase"/>
</dbReference>